<feature type="domain" description="EamA" evidence="13">
    <location>
        <begin position="77"/>
        <end position="206"/>
    </location>
</feature>
<dbReference type="InterPro" id="IPR000390">
    <property type="entry name" value="Small_drug/metabolite_transptr"/>
</dbReference>
<dbReference type="AlphaFoldDB" id="A0A6B8RHC3"/>
<dbReference type="KEGG" id="ppsc:EHS13_11535"/>
<dbReference type="Gene3D" id="1.10.3730.20">
    <property type="match status" value="2"/>
</dbReference>
<organism evidence="14 15">
    <name type="scientific">Paenibacillus psychroresistens</name>
    <dbReference type="NCBI Taxonomy" id="1778678"/>
    <lineage>
        <taxon>Bacteria</taxon>
        <taxon>Bacillati</taxon>
        <taxon>Bacillota</taxon>
        <taxon>Bacilli</taxon>
        <taxon>Bacillales</taxon>
        <taxon>Paenibacillaceae</taxon>
        <taxon>Paenibacillus</taxon>
    </lineage>
</organism>
<comment type="similarity">
    <text evidence="2">Belongs to the EamA transporter family.</text>
</comment>
<dbReference type="InterPro" id="IPR037185">
    <property type="entry name" value="EmrE-like"/>
</dbReference>
<evidence type="ECO:0000259" key="13">
    <source>
        <dbReference type="Pfam" id="PF00892"/>
    </source>
</evidence>
<evidence type="ECO:0000256" key="5">
    <source>
        <dbReference type="ARBA" id="ARBA00022519"/>
    </source>
</evidence>
<comment type="subcellular location">
    <subcellularLocation>
        <location evidence="1">Cell membrane</location>
        <topology evidence="1">Multi-pass membrane protein</topology>
    </subcellularLocation>
</comment>
<evidence type="ECO:0000256" key="1">
    <source>
        <dbReference type="ARBA" id="ARBA00004651"/>
    </source>
</evidence>
<dbReference type="EMBL" id="CP034235">
    <property type="protein sequence ID" value="QGQ95469.1"/>
    <property type="molecule type" value="Genomic_DNA"/>
</dbReference>
<keyword evidence="8" id="KW-0448">Lipopolysaccharide biosynthesis</keyword>
<reference evidence="15" key="1">
    <citation type="submission" date="2018-11" db="EMBL/GenBank/DDBJ databases">
        <title>Complete genome sequence of Paenibacillus sp. ML311-T8.</title>
        <authorList>
            <person name="Nam Y.-D."/>
            <person name="Kang J."/>
            <person name="Chung W.-H."/>
            <person name="Park Y.S."/>
        </authorList>
    </citation>
    <scope>NUCLEOTIDE SEQUENCE [LARGE SCALE GENOMIC DNA]</scope>
    <source>
        <strain evidence="15">ML311-T8</strain>
    </source>
</reference>
<evidence type="ECO:0000256" key="4">
    <source>
        <dbReference type="ARBA" id="ARBA00022516"/>
    </source>
</evidence>
<keyword evidence="15" id="KW-1185">Reference proteome</keyword>
<feature type="transmembrane region" description="Helical" evidence="12">
    <location>
        <begin position="49"/>
        <end position="68"/>
    </location>
</feature>
<dbReference type="InterPro" id="IPR000620">
    <property type="entry name" value="EamA_dom"/>
</dbReference>
<evidence type="ECO:0000256" key="2">
    <source>
        <dbReference type="ARBA" id="ARBA00007362"/>
    </source>
</evidence>
<accession>A0A6B8RHC3</accession>
<dbReference type="PANTHER" id="PTHR30561">
    <property type="entry name" value="SMR FAMILY PROTON-DEPENDENT DRUG EFFLUX TRANSPORTER SUGE"/>
    <property type="match status" value="1"/>
</dbReference>
<keyword evidence="3" id="KW-1003">Cell membrane</keyword>
<gene>
    <name evidence="14" type="ORF">EHS13_11535</name>
</gene>
<evidence type="ECO:0000256" key="8">
    <source>
        <dbReference type="ARBA" id="ARBA00022985"/>
    </source>
</evidence>
<dbReference type="PANTHER" id="PTHR30561:SF9">
    <property type="entry name" value="4-AMINO-4-DEOXY-L-ARABINOSE-PHOSPHOUNDECAPRENOL FLIPPASE SUBUNIT ARNF-RELATED"/>
    <property type="match status" value="1"/>
</dbReference>
<keyword evidence="10" id="KW-0443">Lipid metabolism</keyword>
<keyword evidence="9 12" id="KW-1133">Transmembrane helix</keyword>
<dbReference type="GO" id="GO:0009103">
    <property type="term" value="P:lipopolysaccharide biosynthetic process"/>
    <property type="evidence" value="ECO:0007669"/>
    <property type="project" value="UniProtKB-KW"/>
</dbReference>
<feature type="transmembrane region" description="Helical" evidence="12">
    <location>
        <begin position="134"/>
        <end position="153"/>
    </location>
</feature>
<sequence>MLLHGVYVLLLAKVYTLGDLSQAYPIMRGISPLLVPIFAVLILNEHLKFIGWVGIVSIVFGILLIGGLKRKALNQTMVYAIAVGVMITGYTLVDKYALHYVSAITLNEFSNVGNLLVLSWVALRSGAIRKEWQVNWPTIILGGALAPAGYILFLKALELMPVSQLAPMREIGTVFGTIFGVFLLKEPQGKSRIIASIFITAGIIVLAP</sequence>
<dbReference type="Pfam" id="PF00892">
    <property type="entry name" value="EamA"/>
    <property type="match status" value="2"/>
</dbReference>
<protein>
    <submittedName>
        <fullName evidence="14">LuxR family transcriptional regulator</fullName>
    </submittedName>
</protein>
<dbReference type="GO" id="GO:0005886">
    <property type="term" value="C:plasma membrane"/>
    <property type="evidence" value="ECO:0007669"/>
    <property type="project" value="UniProtKB-SubCell"/>
</dbReference>
<keyword evidence="6" id="KW-0441">Lipid A biosynthesis</keyword>
<proteinExistence type="inferred from homology"/>
<evidence type="ECO:0000313" key="14">
    <source>
        <dbReference type="EMBL" id="QGQ95469.1"/>
    </source>
</evidence>
<evidence type="ECO:0000256" key="10">
    <source>
        <dbReference type="ARBA" id="ARBA00023098"/>
    </source>
</evidence>
<dbReference type="GO" id="GO:0022857">
    <property type="term" value="F:transmembrane transporter activity"/>
    <property type="evidence" value="ECO:0007669"/>
    <property type="project" value="InterPro"/>
</dbReference>
<dbReference type="Proteomes" id="UP000426246">
    <property type="component" value="Chromosome"/>
</dbReference>
<feature type="transmembrane region" description="Helical" evidence="12">
    <location>
        <begin position="99"/>
        <end position="122"/>
    </location>
</feature>
<evidence type="ECO:0000256" key="7">
    <source>
        <dbReference type="ARBA" id="ARBA00022692"/>
    </source>
</evidence>
<keyword evidence="11 12" id="KW-0472">Membrane</keyword>
<keyword evidence="4" id="KW-0444">Lipid biosynthesis</keyword>
<evidence type="ECO:0000256" key="12">
    <source>
        <dbReference type="SAM" id="Phobius"/>
    </source>
</evidence>
<dbReference type="SUPFAM" id="SSF103481">
    <property type="entry name" value="Multidrug resistance efflux transporter EmrE"/>
    <property type="match status" value="2"/>
</dbReference>
<evidence type="ECO:0000256" key="9">
    <source>
        <dbReference type="ARBA" id="ARBA00022989"/>
    </source>
</evidence>
<evidence type="ECO:0000256" key="3">
    <source>
        <dbReference type="ARBA" id="ARBA00022475"/>
    </source>
</evidence>
<evidence type="ECO:0000313" key="15">
    <source>
        <dbReference type="Proteomes" id="UP000426246"/>
    </source>
</evidence>
<keyword evidence="5" id="KW-0997">Cell inner membrane</keyword>
<evidence type="ECO:0000256" key="11">
    <source>
        <dbReference type="ARBA" id="ARBA00023136"/>
    </source>
</evidence>
<feature type="domain" description="EamA" evidence="13">
    <location>
        <begin position="6"/>
        <end position="65"/>
    </location>
</feature>
<name>A0A6B8RHC3_9BACL</name>
<keyword evidence="7 12" id="KW-0812">Transmembrane</keyword>
<feature type="transmembrane region" description="Helical" evidence="12">
    <location>
        <begin position="77"/>
        <end position="93"/>
    </location>
</feature>
<feature type="transmembrane region" description="Helical" evidence="12">
    <location>
        <begin position="23"/>
        <end position="43"/>
    </location>
</feature>
<evidence type="ECO:0000256" key="6">
    <source>
        <dbReference type="ARBA" id="ARBA00022556"/>
    </source>
</evidence>